<comment type="similarity">
    <text evidence="2">Belongs to the GSP F family.</text>
</comment>
<dbReference type="Proteomes" id="UP000317243">
    <property type="component" value="Unassembled WGS sequence"/>
</dbReference>
<feature type="transmembrane region" description="Helical" evidence="7">
    <location>
        <begin position="160"/>
        <end position="181"/>
    </location>
</feature>
<dbReference type="InterPro" id="IPR018076">
    <property type="entry name" value="T2SS_GspF_dom"/>
</dbReference>
<comment type="subcellular location">
    <subcellularLocation>
        <location evidence="1">Cell membrane</location>
        <topology evidence="1">Multi-pass membrane protein</topology>
    </subcellularLocation>
</comment>
<evidence type="ECO:0000256" key="5">
    <source>
        <dbReference type="ARBA" id="ARBA00022989"/>
    </source>
</evidence>
<evidence type="ECO:0000256" key="6">
    <source>
        <dbReference type="ARBA" id="ARBA00023136"/>
    </source>
</evidence>
<feature type="domain" description="Type II secretion system protein GspF" evidence="8">
    <location>
        <begin position="222"/>
        <end position="333"/>
    </location>
</feature>
<comment type="caution">
    <text evidence="9">The sequence shown here is derived from an EMBL/GenBank/DDBJ whole genome shotgun (WGS) entry which is preliminary data.</text>
</comment>
<reference evidence="9 10" key="1">
    <citation type="submission" date="2019-02" db="EMBL/GenBank/DDBJ databases">
        <title>Deep-cultivation of Planctomycetes and their phenomic and genomic characterization uncovers novel biology.</title>
        <authorList>
            <person name="Wiegand S."/>
            <person name="Jogler M."/>
            <person name="Boedeker C."/>
            <person name="Pinto D."/>
            <person name="Vollmers J."/>
            <person name="Rivas-Marin E."/>
            <person name="Kohn T."/>
            <person name="Peeters S.H."/>
            <person name="Heuer A."/>
            <person name="Rast P."/>
            <person name="Oberbeckmann S."/>
            <person name="Bunk B."/>
            <person name="Jeske O."/>
            <person name="Meyerdierks A."/>
            <person name="Storesund J.E."/>
            <person name="Kallscheuer N."/>
            <person name="Luecker S."/>
            <person name="Lage O.M."/>
            <person name="Pohl T."/>
            <person name="Merkel B.J."/>
            <person name="Hornburger P."/>
            <person name="Mueller R.-W."/>
            <person name="Bruemmer F."/>
            <person name="Labrenz M."/>
            <person name="Spormann A.M."/>
            <person name="Op Den Camp H."/>
            <person name="Overmann J."/>
            <person name="Amann R."/>
            <person name="Jetten M.S.M."/>
            <person name="Mascher T."/>
            <person name="Medema M.H."/>
            <person name="Devos D.P."/>
            <person name="Kaster A.-K."/>
            <person name="Ovreas L."/>
            <person name="Rohde M."/>
            <person name="Galperin M.Y."/>
            <person name="Jogler C."/>
        </authorList>
    </citation>
    <scope>NUCLEOTIDE SEQUENCE [LARGE SCALE GENOMIC DNA]</scope>
    <source>
        <strain evidence="9 10">KOR42</strain>
    </source>
</reference>
<dbReference type="Gene3D" id="1.20.81.30">
    <property type="entry name" value="Type II secretion system (T2SS), domain F"/>
    <property type="match status" value="2"/>
</dbReference>
<evidence type="ECO:0000256" key="2">
    <source>
        <dbReference type="ARBA" id="ARBA00005745"/>
    </source>
</evidence>
<evidence type="ECO:0000313" key="10">
    <source>
        <dbReference type="Proteomes" id="UP000317243"/>
    </source>
</evidence>
<dbReference type="InterPro" id="IPR003004">
    <property type="entry name" value="GspF/PilC"/>
</dbReference>
<dbReference type="EMBL" id="SIHI01000005">
    <property type="protein sequence ID" value="TWT55307.1"/>
    <property type="molecule type" value="Genomic_DNA"/>
</dbReference>
<evidence type="ECO:0000256" key="1">
    <source>
        <dbReference type="ARBA" id="ARBA00004651"/>
    </source>
</evidence>
<dbReference type="PANTHER" id="PTHR30012">
    <property type="entry name" value="GENERAL SECRETION PATHWAY PROTEIN"/>
    <property type="match status" value="1"/>
</dbReference>
<gene>
    <name evidence="9" type="primary">epsF_2</name>
    <name evidence="9" type="ORF">KOR42_29350</name>
</gene>
<keyword evidence="6 7" id="KW-0472">Membrane</keyword>
<dbReference type="AlphaFoldDB" id="A0A5C5WX56"/>
<sequence length="347" mass="37856">MSLFSAAASQKQLALFCRSLGTSLESGIDVVRAIQSASRRTSGSFRVILDDILNQVKSGTDIATAVESHGDYFPDLFSDMIQVGEQTGSLPEVLRALAVHYENSVRLRKNFVSQITPSMIQLVIAIVVVAGLITILGWIAESSGMQLDILGWGLVGVSGALKWLSFWAMGAVAVFLTYQILNRSLGGKKSMHRTLMRIPVVGRCMQDFAIARFSWAFHLTQNAGMPIDPSLDSSMRATSNGAFISSTDQVIRDINNGESLTTALDAAQLFPEDFIQTVDVAETAGTVPEALNRLSPHFEENAKRSLQSLTEAVGWAIWTMVAAFIIFVIFRVVLWYVGLINDALQMS</sequence>
<name>A0A5C5WX56_9PLAN</name>
<dbReference type="Pfam" id="PF00482">
    <property type="entry name" value="T2SSF"/>
    <property type="match status" value="2"/>
</dbReference>
<keyword evidence="5 7" id="KW-1133">Transmembrane helix</keyword>
<organism evidence="9 10">
    <name type="scientific">Thalassoglobus neptunius</name>
    <dbReference type="NCBI Taxonomy" id="1938619"/>
    <lineage>
        <taxon>Bacteria</taxon>
        <taxon>Pseudomonadati</taxon>
        <taxon>Planctomycetota</taxon>
        <taxon>Planctomycetia</taxon>
        <taxon>Planctomycetales</taxon>
        <taxon>Planctomycetaceae</taxon>
        <taxon>Thalassoglobus</taxon>
    </lineage>
</organism>
<evidence type="ECO:0000313" key="9">
    <source>
        <dbReference type="EMBL" id="TWT55307.1"/>
    </source>
</evidence>
<dbReference type="RefSeq" id="WP_231740925.1">
    <property type="nucleotide sequence ID" value="NZ_SIHI01000005.1"/>
</dbReference>
<dbReference type="GO" id="GO:0005886">
    <property type="term" value="C:plasma membrane"/>
    <property type="evidence" value="ECO:0007669"/>
    <property type="project" value="UniProtKB-SubCell"/>
</dbReference>
<keyword evidence="3" id="KW-1003">Cell membrane</keyword>
<evidence type="ECO:0000256" key="7">
    <source>
        <dbReference type="SAM" id="Phobius"/>
    </source>
</evidence>
<accession>A0A5C5WX56</accession>
<keyword evidence="4 7" id="KW-0812">Transmembrane</keyword>
<dbReference type="PANTHER" id="PTHR30012:SF0">
    <property type="entry name" value="TYPE II SECRETION SYSTEM PROTEIN F-RELATED"/>
    <property type="match status" value="1"/>
</dbReference>
<feature type="transmembrane region" description="Helical" evidence="7">
    <location>
        <begin position="119"/>
        <end position="140"/>
    </location>
</feature>
<feature type="transmembrane region" description="Helical" evidence="7">
    <location>
        <begin position="312"/>
        <end position="337"/>
    </location>
</feature>
<evidence type="ECO:0000256" key="4">
    <source>
        <dbReference type="ARBA" id="ARBA00022692"/>
    </source>
</evidence>
<proteinExistence type="inferred from homology"/>
<feature type="domain" description="Type II secretion system protein GspF" evidence="8">
    <location>
        <begin position="16"/>
        <end position="136"/>
    </location>
</feature>
<keyword evidence="10" id="KW-1185">Reference proteome</keyword>
<protein>
    <submittedName>
        <fullName evidence="9">Type II secretion system protein F</fullName>
    </submittedName>
</protein>
<evidence type="ECO:0000259" key="8">
    <source>
        <dbReference type="Pfam" id="PF00482"/>
    </source>
</evidence>
<dbReference type="InterPro" id="IPR042094">
    <property type="entry name" value="T2SS_GspF_sf"/>
</dbReference>
<evidence type="ECO:0000256" key="3">
    <source>
        <dbReference type="ARBA" id="ARBA00022475"/>
    </source>
</evidence>